<feature type="domain" description="RING-CH-type" evidence="11">
    <location>
        <begin position="336"/>
        <end position="428"/>
    </location>
</feature>
<evidence type="ECO:0000256" key="5">
    <source>
        <dbReference type="ARBA" id="ARBA00022771"/>
    </source>
</evidence>
<dbReference type="GO" id="GO:0016020">
    <property type="term" value="C:membrane"/>
    <property type="evidence" value="ECO:0007669"/>
    <property type="project" value="UniProtKB-SubCell"/>
</dbReference>
<dbReference type="PROSITE" id="PS51292">
    <property type="entry name" value="ZF_RING_CH"/>
    <property type="match status" value="1"/>
</dbReference>
<evidence type="ECO:0000256" key="10">
    <source>
        <dbReference type="SAM" id="MobiDB-lite"/>
    </source>
</evidence>
<dbReference type="CDD" id="cd16495">
    <property type="entry name" value="RING_CH-C4HC3_MARCH"/>
    <property type="match status" value="1"/>
</dbReference>
<dbReference type="Gene3D" id="3.30.40.10">
    <property type="entry name" value="Zinc/RING finger domain, C3HC4 (zinc finger)"/>
    <property type="match status" value="1"/>
</dbReference>
<keyword evidence="6" id="KW-0833">Ubl conjugation pathway</keyword>
<evidence type="ECO:0000256" key="3">
    <source>
        <dbReference type="ARBA" id="ARBA00022692"/>
    </source>
</evidence>
<dbReference type="SUPFAM" id="SSF57850">
    <property type="entry name" value="RING/U-box"/>
    <property type="match status" value="1"/>
</dbReference>
<organism evidence="12 13">
    <name type="scientific">Dictyocaulus viviparus</name>
    <name type="common">Bovine lungworm</name>
    <dbReference type="NCBI Taxonomy" id="29172"/>
    <lineage>
        <taxon>Eukaryota</taxon>
        <taxon>Metazoa</taxon>
        <taxon>Ecdysozoa</taxon>
        <taxon>Nematoda</taxon>
        <taxon>Chromadorea</taxon>
        <taxon>Rhabditida</taxon>
        <taxon>Rhabditina</taxon>
        <taxon>Rhabditomorpha</taxon>
        <taxon>Strongyloidea</taxon>
        <taxon>Metastrongylidae</taxon>
        <taxon>Dictyocaulus</taxon>
    </lineage>
</organism>
<dbReference type="PANTHER" id="PTHR46065:SF3">
    <property type="entry name" value="FI20425P1"/>
    <property type="match status" value="1"/>
</dbReference>
<dbReference type="InterPro" id="IPR013083">
    <property type="entry name" value="Znf_RING/FYVE/PHD"/>
</dbReference>
<evidence type="ECO:0000256" key="1">
    <source>
        <dbReference type="ARBA" id="ARBA00004141"/>
    </source>
</evidence>
<sequence length="481" mass="54692">MPPVLGGLIYIRRRINHLLPVKVTIQDDDHAVAVEQLLLKMKKSGPSDLQMESYTNLLIGKALKEIRIWFSWNPEDVILLQSIDRWSLRVKNTHKSIFMMVLTNKLYDGGSNTMTAFNSSKQLIKGNGDDDVLLIRGLIFCKNDMIKMREAFPPGAGITSPSKAGRKTPTIIRLTTAAVVDEAEAEAEADAVDMSTIVIPHVTKSDDVKSERQRHNSDAQSTASADSGNGSLNNVRQMKKIRLYKQNKKINKSIFYRIQYVIAIVHQHGRCLANKVKNSSEKKASPSTVWMNENQPLIVKNVDEQLETDIMDVNGCPIWLPNQHISSHLTTSKGSVCSSTIALCRICHTECDNSRDPFVSPCRCSGSLLYVHRSCLVFDLFRQQTYEERKKKTTTVIHDNTKHWLELSTRKMVPSPRCELCGYNYRRRNFVNLSSLHFPHLSTRDRLLNIMFLIVFIIMDSLNEESGHVYTKSRTARALFW</sequence>
<evidence type="ECO:0000256" key="7">
    <source>
        <dbReference type="ARBA" id="ARBA00022833"/>
    </source>
</evidence>
<evidence type="ECO:0000313" key="12">
    <source>
        <dbReference type="EMBL" id="KJH51076.1"/>
    </source>
</evidence>
<dbReference type="EMBL" id="KN716191">
    <property type="protein sequence ID" value="KJH51076.1"/>
    <property type="molecule type" value="Genomic_DNA"/>
</dbReference>
<name>A0A0D8Y908_DICVI</name>
<accession>A0A0D8Y908</accession>
<evidence type="ECO:0000256" key="2">
    <source>
        <dbReference type="ARBA" id="ARBA00022679"/>
    </source>
</evidence>
<dbReference type="PANTHER" id="PTHR46065">
    <property type="entry name" value="E3 UBIQUITIN-PROTEIN LIGASE MARCH 2/3 FAMILY MEMBER"/>
    <property type="match status" value="1"/>
</dbReference>
<feature type="region of interest" description="Disordered" evidence="10">
    <location>
        <begin position="203"/>
        <end position="232"/>
    </location>
</feature>
<keyword evidence="7" id="KW-0862">Zinc</keyword>
<keyword evidence="8" id="KW-1133">Transmembrane helix</keyword>
<reference evidence="13" key="2">
    <citation type="journal article" date="2016" name="Sci. Rep.">
        <title>Dictyocaulus viviparus genome, variome and transcriptome elucidate lungworm biology and support future intervention.</title>
        <authorList>
            <person name="McNulty S.N."/>
            <person name="Strube C."/>
            <person name="Rosa B.A."/>
            <person name="Martin J.C."/>
            <person name="Tyagi R."/>
            <person name="Choi Y.J."/>
            <person name="Wang Q."/>
            <person name="Hallsworth Pepin K."/>
            <person name="Zhang X."/>
            <person name="Ozersky P."/>
            <person name="Wilson R.K."/>
            <person name="Sternberg P.W."/>
            <person name="Gasser R.B."/>
            <person name="Mitreva M."/>
        </authorList>
    </citation>
    <scope>NUCLEOTIDE SEQUENCE [LARGE SCALE GENOMIC DNA]</scope>
    <source>
        <strain evidence="13">HannoverDv2000</strain>
    </source>
</reference>
<dbReference type="InterPro" id="IPR011016">
    <property type="entry name" value="Znf_RING-CH"/>
</dbReference>
<evidence type="ECO:0000256" key="9">
    <source>
        <dbReference type="ARBA" id="ARBA00023136"/>
    </source>
</evidence>
<dbReference type="OrthoDB" id="264354at2759"/>
<feature type="compositionally biased region" description="Polar residues" evidence="10">
    <location>
        <begin position="218"/>
        <end position="232"/>
    </location>
</feature>
<dbReference type="GO" id="GO:0008270">
    <property type="term" value="F:zinc ion binding"/>
    <property type="evidence" value="ECO:0007669"/>
    <property type="project" value="UniProtKB-KW"/>
</dbReference>
<protein>
    <submittedName>
        <fullName evidence="12">Zinc finger, C3HC4 type</fullName>
    </submittedName>
</protein>
<keyword evidence="2" id="KW-0808">Transferase</keyword>
<evidence type="ECO:0000256" key="8">
    <source>
        <dbReference type="ARBA" id="ARBA00022989"/>
    </source>
</evidence>
<dbReference type="Proteomes" id="UP000053766">
    <property type="component" value="Unassembled WGS sequence"/>
</dbReference>
<dbReference type="STRING" id="29172.A0A0D8Y908"/>
<evidence type="ECO:0000259" key="11">
    <source>
        <dbReference type="PROSITE" id="PS51292"/>
    </source>
</evidence>
<evidence type="ECO:0000256" key="6">
    <source>
        <dbReference type="ARBA" id="ARBA00022786"/>
    </source>
</evidence>
<dbReference type="Pfam" id="PF12906">
    <property type="entry name" value="RINGv"/>
    <property type="match status" value="1"/>
</dbReference>
<dbReference type="AlphaFoldDB" id="A0A0D8Y908"/>
<keyword evidence="9" id="KW-0472">Membrane</keyword>
<reference evidence="12 13" key="1">
    <citation type="submission" date="2013-11" db="EMBL/GenBank/DDBJ databases">
        <title>Draft genome of the bovine lungworm Dictyocaulus viviparus.</title>
        <authorList>
            <person name="Mitreva M."/>
        </authorList>
    </citation>
    <scope>NUCLEOTIDE SEQUENCE [LARGE SCALE GENOMIC DNA]</scope>
    <source>
        <strain evidence="12 13">HannoverDv2000</strain>
    </source>
</reference>
<evidence type="ECO:0000256" key="4">
    <source>
        <dbReference type="ARBA" id="ARBA00022723"/>
    </source>
</evidence>
<dbReference type="SMART" id="SM00744">
    <property type="entry name" value="RINGv"/>
    <property type="match status" value="1"/>
</dbReference>
<gene>
    <name evidence="12" type="ORF">DICVIV_02743</name>
</gene>
<keyword evidence="13" id="KW-1185">Reference proteome</keyword>
<feature type="compositionally biased region" description="Basic and acidic residues" evidence="10">
    <location>
        <begin position="203"/>
        <end position="217"/>
    </location>
</feature>
<proteinExistence type="predicted"/>
<keyword evidence="5" id="KW-0863">Zinc-finger</keyword>
<dbReference type="GO" id="GO:0004842">
    <property type="term" value="F:ubiquitin-protein transferase activity"/>
    <property type="evidence" value="ECO:0007669"/>
    <property type="project" value="TreeGrafter"/>
</dbReference>
<keyword evidence="3" id="KW-0812">Transmembrane</keyword>
<dbReference type="GO" id="GO:0016567">
    <property type="term" value="P:protein ubiquitination"/>
    <property type="evidence" value="ECO:0007669"/>
    <property type="project" value="TreeGrafter"/>
</dbReference>
<comment type="subcellular location">
    <subcellularLocation>
        <location evidence="1">Membrane</location>
        <topology evidence="1">Multi-pass membrane protein</topology>
    </subcellularLocation>
</comment>
<keyword evidence="4" id="KW-0479">Metal-binding</keyword>
<evidence type="ECO:0000313" key="13">
    <source>
        <dbReference type="Proteomes" id="UP000053766"/>
    </source>
</evidence>